<dbReference type="Proteomes" id="UP001620597">
    <property type="component" value="Unassembled WGS sequence"/>
</dbReference>
<gene>
    <name evidence="1" type="ORF">WG929_11515</name>
</gene>
<comment type="caution">
    <text evidence="1">The sequence shown here is derived from an EMBL/GenBank/DDBJ whole genome shotgun (WGS) entry which is preliminary data.</text>
</comment>
<organism evidence="1 2">
    <name type="scientific">Oceanobacter antarcticus</name>
    <dbReference type="NCBI Taxonomy" id="3133425"/>
    <lineage>
        <taxon>Bacteria</taxon>
        <taxon>Pseudomonadati</taxon>
        <taxon>Pseudomonadota</taxon>
        <taxon>Gammaproteobacteria</taxon>
        <taxon>Oceanospirillales</taxon>
        <taxon>Oceanospirillaceae</taxon>
        <taxon>Oceanobacter</taxon>
    </lineage>
</organism>
<proteinExistence type="predicted"/>
<evidence type="ECO:0000313" key="2">
    <source>
        <dbReference type="Proteomes" id="UP001620597"/>
    </source>
</evidence>
<protein>
    <submittedName>
        <fullName evidence="1">Uncharacterized protein</fullName>
    </submittedName>
</protein>
<dbReference type="EMBL" id="JBBKTX010000013">
    <property type="protein sequence ID" value="MFK4753039.1"/>
    <property type="molecule type" value="Genomic_DNA"/>
</dbReference>
<keyword evidence="2" id="KW-1185">Reference proteome</keyword>
<dbReference type="RefSeq" id="WP_416206136.1">
    <property type="nucleotide sequence ID" value="NZ_JBBKTX010000013.1"/>
</dbReference>
<accession>A0ABW8NJE6</accession>
<evidence type="ECO:0000313" key="1">
    <source>
        <dbReference type="EMBL" id="MFK4753039.1"/>
    </source>
</evidence>
<reference evidence="1 2" key="1">
    <citation type="submission" date="2024-03" db="EMBL/GenBank/DDBJ databases">
        <title>High-quality draft genome sequence of Oceanobacter sp. wDCs-4.</title>
        <authorList>
            <person name="Dong C."/>
        </authorList>
    </citation>
    <scope>NUCLEOTIDE SEQUENCE [LARGE SCALE GENOMIC DNA]</scope>
    <source>
        <strain evidence="2">wDCs-4</strain>
    </source>
</reference>
<dbReference type="InterPro" id="IPR058059">
    <property type="entry name" value="PA3496-like"/>
</dbReference>
<sequence>MEAAIKFETHEQVVTFDPQGNVVVNKTSKMPAKVVARRAIEAYSERKHLEQDLDDRYYDFIDL</sequence>
<name>A0ABW8NJE6_9GAMM</name>
<dbReference type="NCBIfam" id="NF046101">
    <property type="entry name" value="PA3496_fam"/>
    <property type="match status" value="1"/>
</dbReference>